<dbReference type="Proteomes" id="UP000557566">
    <property type="component" value="Unassembled WGS sequence"/>
</dbReference>
<sequence length="286" mass="31264">MTSSPKIDLSCLASDKGTGNKDAAREAKILDVLSAAVNSRGAADFADAASTAATDLDNLYQAEEPDAVEDFLWSLWVLLIATVKNVPADDARQQLLVETVAQLTKKRDTPVSLWGQETKVWSELPMLGPCMRDAWNLRPKLNGSDEDDDAIREWISLNSFAARMFGQGLQTWVNFAIWELRAALEEQLPSASPTSAKDASLATACEWIMHAGEALHGKSLETQSLDEMEKRALKPGKLLNNSMSGLSDERWIFWRERVGTLGAGAGSGELKERAQKAVEKMKGLEG</sequence>
<comment type="caution">
    <text evidence="1">The sequence shown here is derived from an EMBL/GenBank/DDBJ whole genome shotgun (WGS) entry which is preliminary data.</text>
</comment>
<dbReference type="Pfam" id="PF12311">
    <property type="entry name" value="DUF3632"/>
    <property type="match status" value="1"/>
</dbReference>
<protein>
    <submittedName>
        <fullName evidence="1">Uncharacterized protein</fullName>
    </submittedName>
</protein>
<dbReference type="InterPro" id="IPR022085">
    <property type="entry name" value="OpdG"/>
</dbReference>
<dbReference type="AlphaFoldDB" id="A0A8H4LSS3"/>
<evidence type="ECO:0000313" key="2">
    <source>
        <dbReference type="Proteomes" id="UP000557566"/>
    </source>
</evidence>
<dbReference type="EMBL" id="JAAVMX010000009">
    <property type="protein sequence ID" value="KAF4504763.1"/>
    <property type="molecule type" value="Genomic_DNA"/>
</dbReference>
<gene>
    <name evidence="1" type="ORF">G6O67_008172</name>
</gene>
<dbReference type="PANTHER" id="PTHR38797">
    <property type="entry name" value="NUCLEAR PORE COMPLEX PROTEIN NUP85-RELATED"/>
    <property type="match status" value="1"/>
</dbReference>
<organism evidence="1 2">
    <name type="scientific">Ophiocordyceps sinensis</name>
    <dbReference type="NCBI Taxonomy" id="72228"/>
    <lineage>
        <taxon>Eukaryota</taxon>
        <taxon>Fungi</taxon>
        <taxon>Dikarya</taxon>
        <taxon>Ascomycota</taxon>
        <taxon>Pezizomycotina</taxon>
        <taxon>Sordariomycetes</taxon>
        <taxon>Hypocreomycetidae</taxon>
        <taxon>Hypocreales</taxon>
        <taxon>Ophiocordycipitaceae</taxon>
        <taxon>Ophiocordyceps</taxon>
    </lineage>
</organism>
<keyword evidence="2" id="KW-1185">Reference proteome</keyword>
<dbReference type="InterPro" id="IPR053204">
    <property type="entry name" value="Oxopyrrolidines_Biosynth-assoc"/>
</dbReference>
<evidence type="ECO:0000313" key="1">
    <source>
        <dbReference type="EMBL" id="KAF4504763.1"/>
    </source>
</evidence>
<accession>A0A8H4LSS3</accession>
<proteinExistence type="predicted"/>
<dbReference type="OrthoDB" id="3350591at2759"/>
<name>A0A8H4LSS3_9HYPO</name>
<dbReference type="PANTHER" id="PTHR38797:SF4">
    <property type="entry name" value="NUCLEAR PORE COMPLEX PROTEIN NUP85"/>
    <property type="match status" value="1"/>
</dbReference>
<reference evidence="1 2" key="1">
    <citation type="journal article" date="2020" name="Genome Biol. Evol.">
        <title>A new high-quality draft genome assembly of the Chinese cordyceps Ophiocordyceps sinensis.</title>
        <authorList>
            <person name="Shu R."/>
            <person name="Zhang J."/>
            <person name="Meng Q."/>
            <person name="Zhang H."/>
            <person name="Zhou G."/>
            <person name="Li M."/>
            <person name="Wu P."/>
            <person name="Zhao Y."/>
            <person name="Chen C."/>
            <person name="Qin Q."/>
        </authorList>
    </citation>
    <scope>NUCLEOTIDE SEQUENCE [LARGE SCALE GENOMIC DNA]</scope>
    <source>
        <strain evidence="1 2">IOZ07</strain>
    </source>
</reference>